<keyword evidence="2" id="KW-0238">DNA-binding</keyword>
<dbReference type="AlphaFoldDB" id="A0A166N2Y7"/>
<comment type="caution">
    <text evidence="2">The sequence shown here is derived from an EMBL/GenBank/DDBJ whole genome shotgun (WGS) entry which is preliminary data.</text>
</comment>
<dbReference type="Gene3D" id="1.10.10.10">
    <property type="entry name" value="Winged helix-like DNA-binding domain superfamily/Winged helix DNA-binding domain"/>
    <property type="match status" value="1"/>
</dbReference>
<sequence length="187" mass="21164">MDRTSPAPPGDAVPAQEKPPGKRELTPMERAGIMGAYKCGVPIRQIALSLGWSRTTVHDTIKKADLRENHASLSRPGRPRKLTDRQKREIIRQVRLNPTKTKKAILENLAFPIGTRAFNNVLKEAGLEGMTGQKIFYPKEPEKKQRRRREYQESQLPQKPQEPEVIDIDGDGEGENEDEDIELSPHI</sequence>
<evidence type="ECO:0000256" key="1">
    <source>
        <dbReference type="SAM" id="MobiDB-lite"/>
    </source>
</evidence>
<accession>A0A166N2Y7</accession>
<evidence type="ECO:0000313" key="3">
    <source>
        <dbReference type="Proteomes" id="UP000242877"/>
    </source>
</evidence>
<feature type="compositionally biased region" description="Acidic residues" evidence="1">
    <location>
        <begin position="164"/>
        <end position="187"/>
    </location>
</feature>
<feature type="region of interest" description="Disordered" evidence="1">
    <location>
        <begin position="138"/>
        <end position="187"/>
    </location>
</feature>
<dbReference type="OrthoDB" id="4173028at2759"/>
<evidence type="ECO:0000313" key="2">
    <source>
        <dbReference type="EMBL" id="KZZ87400.1"/>
    </source>
</evidence>
<dbReference type="EMBL" id="AZGZ01000034">
    <property type="protein sequence ID" value="KZZ87400.1"/>
    <property type="molecule type" value="Genomic_DNA"/>
</dbReference>
<dbReference type="InterPro" id="IPR009057">
    <property type="entry name" value="Homeodomain-like_sf"/>
</dbReference>
<dbReference type="VEuPathDB" id="FungiDB:AAP_05633"/>
<protein>
    <submittedName>
        <fullName evidence="2">Homeodomain-like protein</fullName>
    </submittedName>
</protein>
<name>A0A166N2Y7_9EURO</name>
<feature type="region of interest" description="Disordered" evidence="1">
    <location>
        <begin position="1"/>
        <end position="25"/>
    </location>
</feature>
<proteinExistence type="predicted"/>
<organism evidence="2 3">
    <name type="scientific">Ascosphaera apis ARSEF 7405</name>
    <dbReference type="NCBI Taxonomy" id="392613"/>
    <lineage>
        <taxon>Eukaryota</taxon>
        <taxon>Fungi</taxon>
        <taxon>Dikarya</taxon>
        <taxon>Ascomycota</taxon>
        <taxon>Pezizomycotina</taxon>
        <taxon>Eurotiomycetes</taxon>
        <taxon>Eurotiomycetidae</taxon>
        <taxon>Onygenales</taxon>
        <taxon>Ascosphaeraceae</taxon>
        <taxon>Ascosphaera</taxon>
    </lineage>
</organism>
<dbReference type="GO" id="GO:0003677">
    <property type="term" value="F:DNA binding"/>
    <property type="evidence" value="ECO:0007669"/>
    <property type="project" value="UniProtKB-KW"/>
</dbReference>
<keyword evidence="3" id="KW-1185">Reference proteome</keyword>
<feature type="compositionally biased region" description="Pro residues" evidence="1">
    <location>
        <begin position="1"/>
        <end position="11"/>
    </location>
</feature>
<dbReference type="SUPFAM" id="SSF46689">
    <property type="entry name" value="Homeodomain-like"/>
    <property type="match status" value="1"/>
</dbReference>
<dbReference type="Proteomes" id="UP000242877">
    <property type="component" value="Unassembled WGS sequence"/>
</dbReference>
<keyword evidence="2" id="KW-0371">Homeobox</keyword>
<dbReference type="InterPro" id="IPR036388">
    <property type="entry name" value="WH-like_DNA-bd_sf"/>
</dbReference>
<gene>
    <name evidence="2" type="ORF">AAP_05633</name>
</gene>
<reference evidence="2 3" key="1">
    <citation type="journal article" date="2016" name="Genome Biol. Evol.">
        <title>Divergent and convergent evolution of fungal pathogenicity.</title>
        <authorList>
            <person name="Shang Y."/>
            <person name="Xiao G."/>
            <person name="Zheng P."/>
            <person name="Cen K."/>
            <person name="Zhan S."/>
            <person name="Wang C."/>
        </authorList>
    </citation>
    <scope>NUCLEOTIDE SEQUENCE [LARGE SCALE GENOMIC DNA]</scope>
    <source>
        <strain evidence="2 3">ARSEF 7405</strain>
    </source>
</reference>